<feature type="transmembrane region" description="Helical" evidence="8">
    <location>
        <begin position="15"/>
        <end position="44"/>
    </location>
</feature>
<keyword evidence="11" id="KW-1185">Reference proteome</keyword>
<feature type="domain" description="ABC transmembrane type-1" evidence="9">
    <location>
        <begin position="23"/>
        <end position="222"/>
    </location>
</feature>
<comment type="similarity">
    <text evidence="2">Belongs to the binding-protein-dependent transport system permease family. HisMQ subfamily.</text>
</comment>
<evidence type="ECO:0000256" key="4">
    <source>
        <dbReference type="ARBA" id="ARBA00022475"/>
    </source>
</evidence>
<evidence type="ECO:0000256" key="2">
    <source>
        <dbReference type="ARBA" id="ARBA00010072"/>
    </source>
</evidence>
<dbReference type="InterPro" id="IPR035906">
    <property type="entry name" value="MetI-like_sf"/>
</dbReference>
<dbReference type="Gene3D" id="1.10.3720.10">
    <property type="entry name" value="MetI-like"/>
    <property type="match status" value="1"/>
</dbReference>
<dbReference type="EMBL" id="JBEPMC010000004">
    <property type="protein sequence ID" value="MET3579896.1"/>
    <property type="molecule type" value="Genomic_DNA"/>
</dbReference>
<reference evidence="10 11" key="1">
    <citation type="submission" date="2024-06" db="EMBL/GenBank/DDBJ databases">
        <title>Genomic Encyclopedia of Type Strains, Phase IV (KMG-IV): sequencing the most valuable type-strain genomes for metagenomic binning, comparative biology and taxonomic classification.</title>
        <authorList>
            <person name="Goeker M."/>
        </authorList>
    </citation>
    <scope>NUCLEOTIDE SEQUENCE [LARGE SCALE GENOMIC DNA]</scope>
    <source>
        <strain evidence="10 11">DSM 100022</strain>
    </source>
</reference>
<organism evidence="10 11">
    <name type="scientific">Mesorhizobium robiniae</name>
    <dbReference type="NCBI Taxonomy" id="559315"/>
    <lineage>
        <taxon>Bacteria</taxon>
        <taxon>Pseudomonadati</taxon>
        <taxon>Pseudomonadota</taxon>
        <taxon>Alphaproteobacteria</taxon>
        <taxon>Hyphomicrobiales</taxon>
        <taxon>Phyllobacteriaceae</taxon>
        <taxon>Mesorhizobium</taxon>
    </lineage>
</organism>
<dbReference type="PROSITE" id="PS50928">
    <property type="entry name" value="ABC_TM1"/>
    <property type="match status" value="1"/>
</dbReference>
<dbReference type="NCBIfam" id="TIGR01726">
    <property type="entry name" value="HEQRo_perm_3TM"/>
    <property type="match status" value="1"/>
</dbReference>
<keyword evidence="4" id="KW-1003">Cell membrane</keyword>
<proteinExistence type="inferred from homology"/>
<name>A0ABV2GNM8_9HYPH</name>
<sequence>MNYRWNWGIVITEPYLGWLVSGLTWTLLVAGAAFCIAMLMGVFVGIMRTLPSRTARMVGATYVEIFRNIPLLLQLFLWYFVLPEVVPDSVGRFLKRDMPMPEYWTAVVGLGLFSASRIGEQVRAGIEAVGRGQAMATAASGLSRFQSYRYVLIPLAARNILPPMTSEFLSLIKNSSLALTIGVLELTGQSRQIESITFQGIEAFTAATAIYSSLTLIVVALMRRVEIAVAIPGTVGHG</sequence>
<dbReference type="InterPro" id="IPR000515">
    <property type="entry name" value="MetI-like"/>
</dbReference>
<accession>A0ABV2GNM8</accession>
<keyword evidence="7 8" id="KW-0472">Membrane</keyword>
<dbReference type="PANTHER" id="PTHR30614:SF42">
    <property type="entry name" value="GLUTAMATE_ASPARTATE IMPORT PERMEASE PROTEIN GLTJ"/>
    <property type="match status" value="1"/>
</dbReference>
<dbReference type="Pfam" id="PF00528">
    <property type="entry name" value="BPD_transp_1"/>
    <property type="match status" value="1"/>
</dbReference>
<keyword evidence="6 8" id="KW-1133">Transmembrane helix</keyword>
<comment type="subcellular location">
    <subcellularLocation>
        <location evidence="1">Cell inner membrane</location>
        <topology evidence="1">Multi-pass membrane protein</topology>
    </subcellularLocation>
    <subcellularLocation>
        <location evidence="8">Cell membrane</location>
        <topology evidence="8">Multi-pass membrane protein</topology>
    </subcellularLocation>
</comment>
<dbReference type="Proteomes" id="UP001549204">
    <property type="component" value="Unassembled WGS sequence"/>
</dbReference>
<dbReference type="InterPro" id="IPR043429">
    <property type="entry name" value="ArtM/GltK/GlnP/TcyL/YhdX-like"/>
</dbReference>
<evidence type="ECO:0000256" key="5">
    <source>
        <dbReference type="ARBA" id="ARBA00022692"/>
    </source>
</evidence>
<evidence type="ECO:0000256" key="3">
    <source>
        <dbReference type="ARBA" id="ARBA00022448"/>
    </source>
</evidence>
<dbReference type="RefSeq" id="WP_354491423.1">
    <property type="nucleotide sequence ID" value="NZ_JBEPMC010000004.1"/>
</dbReference>
<dbReference type="SUPFAM" id="SSF161098">
    <property type="entry name" value="MetI-like"/>
    <property type="match status" value="1"/>
</dbReference>
<comment type="caution">
    <text evidence="10">The sequence shown here is derived from an EMBL/GenBank/DDBJ whole genome shotgun (WGS) entry which is preliminary data.</text>
</comment>
<dbReference type="InterPro" id="IPR010065">
    <property type="entry name" value="AA_ABC_transptr_permease_3TM"/>
</dbReference>
<evidence type="ECO:0000256" key="1">
    <source>
        <dbReference type="ARBA" id="ARBA00004429"/>
    </source>
</evidence>
<evidence type="ECO:0000256" key="6">
    <source>
        <dbReference type="ARBA" id="ARBA00022989"/>
    </source>
</evidence>
<evidence type="ECO:0000313" key="11">
    <source>
        <dbReference type="Proteomes" id="UP001549204"/>
    </source>
</evidence>
<feature type="transmembrane region" description="Helical" evidence="8">
    <location>
        <begin position="65"/>
        <end position="82"/>
    </location>
</feature>
<evidence type="ECO:0000313" key="10">
    <source>
        <dbReference type="EMBL" id="MET3579896.1"/>
    </source>
</evidence>
<keyword evidence="5 8" id="KW-0812">Transmembrane</keyword>
<dbReference type="CDD" id="cd06261">
    <property type="entry name" value="TM_PBP2"/>
    <property type="match status" value="1"/>
</dbReference>
<evidence type="ECO:0000259" key="9">
    <source>
        <dbReference type="PROSITE" id="PS50928"/>
    </source>
</evidence>
<keyword evidence="3 8" id="KW-0813">Transport</keyword>
<evidence type="ECO:0000256" key="8">
    <source>
        <dbReference type="RuleBase" id="RU363032"/>
    </source>
</evidence>
<dbReference type="PANTHER" id="PTHR30614">
    <property type="entry name" value="MEMBRANE COMPONENT OF AMINO ACID ABC TRANSPORTER"/>
    <property type="match status" value="1"/>
</dbReference>
<protein>
    <submittedName>
        <fullName evidence="10">Glutamate/aspartate transport system permease protein</fullName>
    </submittedName>
</protein>
<gene>
    <name evidence="10" type="ORF">ABID19_002927</name>
</gene>
<evidence type="ECO:0000256" key="7">
    <source>
        <dbReference type="ARBA" id="ARBA00023136"/>
    </source>
</evidence>